<keyword evidence="7" id="KW-1185">Reference proteome</keyword>
<evidence type="ECO:0000256" key="3">
    <source>
        <dbReference type="ARBA" id="ARBA00022771"/>
    </source>
</evidence>
<name>A0A2A6BP89_PRIPA</name>
<dbReference type="PANTHER" id="PTHR24408">
    <property type="entry name" value="ZINC FINGER PROTEIN"/>
    <property type="match status" value="1"/>
</dbReference>
<reference evidence="6" key="2">
    <citation type="submission" date="2022-06" db="UniProtKB">
        <authorList>
            <consortium name="EnsemblMetazoa"/>
        </authorList>
    </citation>
    <scope>IDENTIFICATION</scope>
    <source>
        <strain evidence="6">PS312</strain>
    </source>
</reference>
<dbReference type="SMART" id="SM00355">
    <property type="entry name" value="ZnF_C2H2"/>
    <property type="match status" value="4"/>
</dbReference>
<feature type="compositionally biased region" description="Low complexity" evidence="5">
    <location>
        <begin position="766"/>
        <end position="791"/>
    </location>
</feature>
<accession>A0A8R1UAJ3</accession>
<feature type="compositionally biased region" description="Low complexity" evidence="5">
    <location>
        <begin position="828"/>
        <end position="845"/>
    </location>
</feature>
<feature type="compositionally biased region" description="Low complexity" evidence="5">
    <location>
        <begin position="897"/>
        <end position="921"/>
    </location>
</feature>
<dbReference type="PROSITE" id="PS50157">
    <property type="entry name" value="ZINC_FINGER_C2H2_2"/>
    <property type="match status" value="1"/>
</dbReference>
<dbReference type="GO" id="GO:0008270">
    <property type="term" value="F:zinc ion binding"/>
    <property type="evidence" value="ECO:0007669"/>
    <property type="project" value="UniProtKB-KW"/>
</dbReference>
<feature type="region of interest" description="Disordered" evidence="5">
    <location>
        <begin position="737"/>
        <end position="845"/>
    </location>
</feature>
<accession>A0A2A6BP89</accession>
<feature type="region of interest" description="Disordered" evidence="5">
    <location>
        <begin position="890"/>
        <end position="925"/>
    </location>
</feature>
<dbReference type="PANTHER" id="PTHR24408:SF64">
    <property type="entry name" value="LINKING IMMUNITY AND METABOLISM-RELATED"/>
    <property type="match status" value="1"/>
</dbReference>
<keyword evidence="4" id="KW-0862">Zinc</keyword>
<feature type="compositionally biased region" description="Low complexity" evidence="5">
    <location>
        <begin position="696"/>
        <end position="718"/>
    </location>
</feature>
<dbReference type="EnsemblMetazoa" id="PPA10798.1">
    <property type="protein sequence ID" value="PPA10798.1"/>
    <property type="gene ID" value="WBGene00100352"/>
</dbReference>
<feature type="compositionally biased region" description="Low complexity" evidence="5">
    <location>
        <begin position="667"/>
        <end position="678"/>
    </location>
</feature>
<dbReference type="AlphaFoldDB" id="A0A2A6BP89"/>
<dbReference type="InterPro" id="IPR013087">
    <property type="entry name" value="Znf_C2H2_type"/>
</dbReference>
<feature type="compositionally biased region" description="Low complexity" evidence="5">
    <location>
        <begin position="737"/>
        <end position="750"/>
    </location>
</feature>
<gene>
    <name evidence="6" type="primary">WBGene00100352</name>
</gene>
<evidence type="ECO:0000256" key="1">
    <source>
        <dbReference type="ARBA" id="ARBA00022723"/>
    </source>
</evidence>
<organism evidence="6 7">
    <name type="scientific">Pristionchus pacificus</name>
    <name type="common">Parasitic nematode worm</name>
    <dbReference type="NCBI Taxonomy" id="54126"/>
    <lineage>
        <taxon>Eukaryota</taxon>
        <taxon>Metazoa</taxon>
        <taxon>Ecdysozoa</taxon>
        <taxon>Nematoda</taxon>
        <taxon>Chromadorea</taxon>
        <taxon>Rhabditida</taxon>
        <taxon>Rhabditina</taxon>
        <taxon>Diplogasteromorpha</taxon>
        <taxon>Diplogasteroidea</taxon>
        <taxon>Neodiplogasteridae</taxon>
        <taxon>Pristionchus</taxon>
    </lineage>
</organism>
<sequence length="975" mass="103503">MVVSFDKYGEQLKKKAASLDEPIRQFYRKLILVAWNIGRNGMTNNRFLQSLLPRFELDILKFRKERTEPLEEFAGTVSSAEAKKARLQARAEARAAGKKEEVTKRPNMSTRLALRQLDSSTRHLSEECDGIEEITCGVARALLIGFRKEIAAIDEMRERTRQEIVESLHAHHAAPAAGAAGSPILAAAAAPEDGFVSTSAARRPAAVAATAAASCQSVVPPFVAETSFECGDCRALHSSEDELASHRLRHYEEDIDHEATSFTPLAHSAEPTADDVVDVTTSTSSSEVPGRTSILATLLNQPLHLPQLNTAQLMYDCRECSVQFMNSHEQAVHNATTHNAGSRDRARPRATTRQRLVAATPEAAASTAVEQVLDDPATFAAAAAAATLTTSEDNVYNSSFLLFADAADAAGAAAVDGAAAALAERTCPECGSLFKNDRGVTMHMGKMHKEAAAARRSERAKTPRDRSRSRSRAPSTAQSRAPSRAPSVAPARSRASSVVSKTAAPTRAPAAATPRAHRRKAAQQRESAAATAGQGIDDDDEDYTPVLFDRAASRAYRTAAISAYQLRERQEREAALATTAATPVDDVITIDDDDDDELLHHSEVNPAPEIQEEATVAPPQAAPEPAAPATRREDARGRPALTPAQGERLARISAAKRAAPTPPKPPSAAAADPNSPEAIDATIERVLAPGPKAKVAPARQSRATTTSRATTPAPKTTPMTAFDAALRGIDRLYVPATASRATTPTPAPSRCASRSATPAPRYQSFASASISRAPTPAPTTSSAAASRATTPVPHRSTGVPASRSATPAPPTHHRVSSDRAKTLPPAPGAASRAATPAATTSRAVTPQCTECGKPFTTERGLSIHIGQQHKENKEFRQIVASSSSIAEVAAKRKAEQQRAASCAPSAKKSRASRSATTAPSAPIDAAPINMFPRRWKHALPPVIPVRKSGGSSLMSKARRQASETSRRYASTVKRN</sequence>
<feature type="region of interest" description="Disordered" evidence="5">
    <location>
        <begin position="942"/>
        <end position="975"/>
    </location>
</feature>
<feature type="region of interest" description="Disordered" evidence="5">
    <location>
        <begin position="446"/>
        <end position="541"/>
    </location>
</feature>
<evidence type="ECO:0000313" key="7">
    <source>
        <dbReference type="Proteomes" id="UP000005239"/>
    </source>
</evidence>
<keyword evidence="3" id="KW-0863">Zinc-finger</keyword>
<reference evidence="7" key="1">
    <citation type="journal article" date="2008" name="Nat. Genet.">
        <title>The Pristionchus pacificus genome provides a unique perspective on nematode lifestyle and parasitism.</title>
        <authorList>
            <person name="Dieterich C."/>
            <person name="Clifton S.W."/>
            <person name="Schuster L.N."/>
            <person name="Chinwalla A."/>
            <person name="Delehaunty K."/>
            <person name="Dinkelacker I."/>
            <person name="Fulton L."/>
            <person name="Fulton R."/>
            <person name="Godfrey J."/>
            <person name="Minx P."/>
            <person name="Mitreva M."/>
            <person name="Roeseler W."/>
            <person name="Tian H."/>
            <person name="Witte H."/>
            <person name="Yang S.P."/>
            <person name="Wilson R.K."/>
            <person name="Sommer R.J."/>
        </authorList>
    </citation>
    <scope>NUCLEOTIDE SEQUENCE [LARGE SCALE GENOMIC DNA]</scope>
    <source>
        <strain evidence="7">PS312</strain>
    </source>
</reference>
<keyword evidence="1" id="KW-0479">Metal-binding</keyword>
<protein>
    <submittedName>
        <fullName evidence="6">C2H2-type domain-containing protein</fullName>
    </submittedName>
</protein>
<keyword evidence="2" id="KW-0677">Repeat</keyword>
<feature type="compositionally biased region" description="Basic and acidic residues" evidence="5">
    <location>
        <begin position="447"/>
        <end position="468"/>
    </location>
</feature>
<feature type="region of interest" description="Disordered" evidence="5">
    <location>
        <begin position="593"/>
        <end position="718"/>
    </location>
</feature>
<feature type="compositionally biased region" description="Low complexity" evidence="5">
    <location>
        <begin position="472"/>
        <end position="514"/>
    </location>
</feature>
<dbReference type="PROSITE" id="PS00028">
    <property type="entry name" value="ZINC_FINGER_C2H2_1"/>
    <property type="match status" value="3"/>
</dbReference>
<evidence type="ECO:0000256" key="5">
    <source>
        <dbReference type="SAM" id="MobiDB-lite"/>
    </source>
</evidence>
<evidence type="ECO:0000313" key="6">
    <source>
        <dbReference type="EnsemblMetazoa" id="PPA10798.1"/>
    </source>
</evidence>
<dbReference type="Proteomes" id="UP000005239">
    <property type="component" value="Unassembled WGS sequence"/>
</dbReference>
<evidence type="ECO:0000256" key="2">
    <source>
        <dbReference type="ARBA" id="ARBA00022737"/>
    </source>
</evidence>
<evidence type="ECO:0000256" key="4">
    <source>
        <dbReference type="ARBA" id="ARBA00022833"/>
    </source>
</evidence>
<proteinExistence type="predicted"/>